<accession>C4JLK7</accession>
<dbReference type="Proteomes" id="UP000002058">
    <property type="component" value="Unassembled WGS sequence"/>
</dbReference>
<evidence type="ECO:0000313" key="2">
    <source>
        <dbReference type="Proteomes" id="UP000002058"/>
    </source>
</evidence>
<dbReference type="RefSeq" id="XP_002544198.1">
    <property type="nucleotide sequence ID" value="XM_002544152.1"/>
</dbReference>
<protein>
    <submittedName>
        <fullName evidence="1">Uncharacterized protein</fullName>
    </submittedName>
</protein>
<name>C4JLK7_UNCRE</name>
<sequence>MSFGLPRRIRHVQYVYKLKPFFVVENYEKELVQWTSTKHDVEDITTLSVINDDTSRSKVQVWLRFSQGIEQSQVVGYGYEISPDMADSLRSYEVFFDEADGLSERQLFVDRMTEVEGARRGVLVERRDVKDRKIVRRRVLFESEDYTMGQVYKSYERGRKQRRLDLSETSVEDGDDVHQITR</sequence>
<organism evidence="1 2">
    <name type="scientific">Uncinocarpus reesii (strain UAMH 1704)</name>
    <dbReference type="NCBI Taxonomy" id="336963"/>
    <lineage>
        <taxon>Eukaryota</taxon>
        <taxon>Fungi</taxon>
        <taxon>Dikarya</taxon>
        <taxon>Ascomycota</taxon>
        <taxon>Pezizomycotina</taxon>
        <taxon>Eurotiomycetes</taxon>
        <taxon>Eurotiomycetidae</taxon>
        <taxon>Onygenales</taxon>
        <taxon>Onygenaceae</taxon>
        <taxon>Uncinocarpus</taxon>
    </lineage>
</organism>
<dbReference type="HOGENOM" id="CLU_1483055_0_0_1"/>
<gene>
    <name evidence="1" type="ORF">UREG_03715</name>
</gene>
<dbReference type="InParanoid" id="C4JLK7"/>
<dbReference type="KEGG" id="ure:UREG_03715"/>
<evidence type="ECO:0000313" key="1">
    <source>
        <dbReference type="EMBL" id="EEP78869.1"/>
    </source>
</evidence>
<reference evidence="2" key="1">
    <citation type="journal article" date="2009" name="Genome Res.">
        <title>Comparative genomic analyses of the human fungal pathogens Coccidioides and their relatives.</title>
        <authorList>
            <person name="Sharpton T.J."/>
            <person name="Stajich J.E."/>
            <person name="Rounsley S.D."/>
            <person name="Gardner M.J."/>
            <person name="Wortman J.R."/>
            <person name="Jordar V.S."/>
            <person name="Maiti R."/>
            <person name="Kodira C.D."/>
            <person name="Neafsey D.E."/>
            <person name="Zeng Q."/>
            <person name="Hung C.-Y."/>
            <person name="McMahan C."/>
            <person name="Muszewska A."/>
            <person name="Grynberg M."/>
            <person name="Mandel M.A."/>
            <person name="Kellner E.M."/>
            <person name="Barker B.M."/>
            <person name="Galgiani J.N."/>
            <person name="Orbach M.J."/>
            <person name="Kirkland T.N."/>
            <person name="Cole G.T."/>
            <person name="Henn M.R."/>
            <person name="Birren B.W."/>
            <person name="Taylor J.W."/>
        </authorList>
    </citation>
    <scope>NUCLEOTIDE SEQUENCE [LARGE SCALE GENOMIC DNA]</scope>
    <source>
        <strain evidence="2">UAMH 1704</strain>
    </source>
</reference>
<dbReference type="VEuPathDB" id="FungiDB:UREG_03715"/>
<proteinExistence type="predicted"/>
<keyword evidence="2" id="KW-1185">Reference proteome</keyword>
<dbReference type="EMBL" id="CH476616">
    <property type="protein sequence ID" value="EEP78869.1"/>
    <property type="molecule type" value="Genomic_DNA"/>
</dbReference>
<dbReference type="GeneID" id="8439578"/>
<dbReference type="AlphaFoldDB" id="C4JLK7"/>